<dbReference type="InterPro" id="IPR012347">
    <property type="entry name" value="Ferritin-like"/>
</dbReference>
<feature type="region of interest" description="Disordered" evidence="1">
    <location>
        <begin position="54"/>
        <end position="80"/>
    </location>
</feature>
<dbReference type="SUPFAM" id="SSF47240">
    <property type="entry name" value="Ferritin-like"/>
    <property type="match status" value="1"/>
</dbReference>
<dbReference type="EMBL" id="CADCWL010000027">
    <property type="protein sequence ID" value="CAA9548737.1"/>
    <property type="molecule type" value="Genomic_DNA"/>
</dbReference>
<proteinExistence type="predicted"/>
<sequence length="283" mass="31043">MDVPDPNGERIPAVGDGESDYLATGDDNVPSLAGNPRLGDFQSVTVVACMAVTAGSDDSPKGDARRRFGRGAGRRPSPTAAGCVRTPWHAFCFSCFERRRNRPPTDSIRPRGGYRAMPMSTPRELFIHELSDAMSAEHIIHKMLPELQKEAKHPELKAAFKEHEQETRQQVKNLEQIFKQLGEKPEETVCHAAEGLKQEHDALHEEEPSAEMLEMGNIAGAAKTEHYEIATYTALQQMARDLGEGDIAKLLGENLAQEKAMSKRIEGFAKQLGKEAKAAAAAD</sequence>
<evidence type="ECO:0000313" key="2">
    <source>
        <dbReference type="EMBL" id="CAA9548737.1"/>
    </source>
</evidence>
<dbReference type="PANTHER" id="PTHR30565">
    <property type="entry name" value="PROTEIN YCIF"/>
    <property type="match status" value="1"/>
</dbReference>
<dbReference type="PANTHER" id="PTHR30565:SF9">
    <property type="entry name" value="PROTEIN YCIF"/>
    <property type="match status" value="1"/>
</dbReference>
<dbReference type="InterPro" id="IPR047114">
    <property type="entry name" value="YciF"/>
</dbReference>
<dbReference type="Pfam" id="PF05974">
    <property type="entry name" value="DUF892"/>
    <property type="match status" value="1"/>
</dbReference>
<dbReference type="AlphaFoldDB" id="A0A6J4UI48"/>
<protein>
    <submittedName>
        <fullName evidence="2">Uncharacterized protein</fullName>
    </submittedName>
</protein>
<name>A0A6J4UI48_9BACT</name>
<accession>A0A6J4UI48</accession>
<organism evidence="2">
    <name type="scientific">uncultured Thermomicrobiales bacterium</name>
    <dbReference type="NCBI Taxonomy" id="1645740"/>
    <lineage>
        <taxon>Bacteria</taxon>
        <taxon>Pseudomonadati</taxon>
        <taxon>Thermomicrobiota</taxon>
        <taxon>Thermomicrobia</taxon>
        <taxon>Thermomicrobiales</taxon>
        <taxon>environmental samples</taxon>
    </lineage>
</organism>
<dbReference type="InterPro" id="IPR010287">
    <property type="entry name" value="DUF892_YciF-like"/>
</dbReference>
<feature type="region of interest" description="Disordered" evidence="1">
    <location>
        <begin position="1"/>
        <end position="37"/>
    </location>
</feature>
<gene>
    <name evidence="2" type="ORF">AVDCRST_MAG19-605</name>
</gene>
<reference evidence="2" key="1">
    <citation type="submission" date="2020-02" db="EMBL/GenBank/DDBJ databases">
        <authorList>
            <person name="Meier V. D."/>
        </authorList>
    </citation>
    <scope>NUCLEOTIDE SEQUENCE</scope>
    <source>
        <strain evidence="2">AVDCRST_MAG19</strain>
    </source>
</reference>
<evidence type="ECO:0000256" key="1">
    <source>
        <dbReference type="SAM" id="MobiDB-lite"/>
    </source>
</evidence>
<dbReference type="Gene3D" id="1.20.1260.10">
    <property type="match status" value="1"/>
</dbReference>
<dbReference type="InterPro" id="IPR009078">
    <property type="entry name" value="Ferritin-like_SF"/>
</dbReference>